<organism evidence="1 2">
    <name type="scientific">Gossypium arboreum</name>
    <name type="common">Tree cotton</name>
    <name type="synonym">Gossypium nanking</name>
    <dbReference type="NCBI Taxonomy" id="29729"/>
    <lineage>
        <taxon>Eukaryota</taxon>
        <taxon>Viridiplantae</taxon>
        <taxon>Streptophyta</taxon>
        <taxon>Embryophyta</taxon>
        <taxon>Tracheophyta</taxon>
        <taxon>Spermatophyta</taxon>
        <taxon>Magnoliopsida</taxon>
        <taxon>eudicotyledons</taxon>
        <taxon>Gunneridae</taxon>
        <taxon>Pentapetalae</taxon>
        <taxon>rosids</taxon>
        <taxon>malvids</taxon>
        <taxon>Malvales</taxon>
        <taxon>Malvaceae</taxon>
        <taxon>Malvoideae</taxon>
        <taxon>Gossypium</taxon>
    </lineage>
</organism>
<reference evidence="2" key="1">
    <citation type="submission" date="2014-09" db="EMBL/GenBank/DDBJ databases">
        <authorList>
            <person name="Mudge J."/>
            <person name="Ramaraj T."/>
            <person name="Lindquist I.E."/>
            <person name="Bharti A.K."/>
            <person name="Sundararajan A."/>
            <person name="Cameron C.T."/>
            <person name="Woodward J.E."/>
            <person name="May G.D."/>
            <person name="Brubaker C."/>
            <person name="Broadhvest J."/>
            <person name="Wilkins T.A."/>
        </authorList>
    </citation>
    <scope>NUCLEOTIDE SEQUENCE</scope>
    <source>
        <strain evidence="2">cv. AKA8401</strain>
    </source>
</reference>
<accession>A0A0B0NVB6</accession>
<evidence type="ECO:0000313" key="2">
    <source>
        <dbReference type="Proteomes" id="UP000032142"/>
    </source>
</evidence>
<evidence type="ECO:0000313" key="1">
    <source>
        <dbReference type="EMBL" id="KHG18453.1"/>
    </source>
</evidence>
<name>A0A0B0NVB6_GOSAR</name>
<dbReference type="EMBL" id="KN410632">
    <property type="protein sequence ID" value="KHG18453.1"/>
    <property type="molecule type" value="Genomic_DNA"/>
</dbReference>
<keyword evidence="2" id="KW-1185">Reference proteome</keyword>
<dbReference type="Proteomes" id="UP000032142">
    <property type="component" value="Unassembled WGS sequence"/>
</dbReference>
<gene>
    <name evidence="1" type="ORF">F383_25640</name>
</gene>
<proteinExistence type="predicted"/>
<protein>
    <submittedName>
        <fullName evidence="1">Uncharacterized protein</fullName>
    </submittedName>
</protein>
<sequence>MMADSANGGELRLSPQRFGMANMAWTWCVGAWCVVVENVGSGG</sequence>
<dbReference type="AlphaFoldDB" id="A0A0B0NVB6"/>